<organism evidence="2 3">
    <name type="scientific">Flavobacterium frigidimaris</name>
    <dbReference type="NCBI Taxonomy" id="262320"/>
    <lineage>
        <taxon>Bacteria</taxon>
        <taxon>Pseudomonadati</taxon>
        <taxon>Bacteroidota</taxon>
        <taxon>Flavobacteriia</taxon>
        <taxon>Flavobacteriales</taxon>
        <taxon>Flavobacteriaceae</taxon>
        <taxon>Flavobacterium</taxon>
    </lineage>
</organism>
<evidence type="ECO:0000256" key="1">
    <source>
        <dbReference type="SAM" id="SignalP"/>
    </source>
</evidence>
<comment type="caution">
    <text evidence="2">The sequence shown here is derived from an EMBL/GenBank/DDBJ whole genome shotgun (WGS) entry which is preliminary data.</text>
</comment>
<dbReference type="RefSeq" id="WP_074662908.1">
    <property type="nucleotide sequence ID" value="NZ_MUGV01000028.1"/>
</dbReference>
<dbReference type="EMBL" id="MUGV01000028">
    <property type="protein sequence ID" value="OXA77399.1"/>
    <property type="molecule type" value="Genomic_DNA"/>
</dbReference>
<feature type="signal peptide" evidence="1">
    <location>
        <begin position="1"/>
        <end position="20"/>
    </location>
</feature>
<keyword evidence="1" id="KW-0732">Signal</keyword>
<name>A0ABX4BN06_FLAFR</name>
<dbReference type="InterPro" id="IPR017853">
    <property type="entry name" value="GH"/>
</dbReference>
<evidence type="ECO:0008006" key="4">
    <source>
        <dbReference type="Google" id="ProtNLM"/>
    </source>
</evidence>
<keyword evidence="3" id="KW-1185">Reference proteome</keyword>
<protein>
    <recommendedName>
        <fullName evidence="4">Alpha-galactosidase</fullName>
    </recommendedName>
</protein>
<dbReference type="InterPro" id="IPR013785">
    <property type="entry name" value="Aldolase_TIM"/>
</dbReference>
<dbReference type="Gene3D" id="3.20.20.70">
    <property type="entry name" value="Aldolase class I"/>
    <property type="match status" value="1"/>
</dbReference>
<feature type="chain" id="PRO_5046247230" description="Alpha-galactosidase" evidence="1">
    <location>
        <begin position="21"/>
        <end position="511"/>
    </location>
</feature>
<gene>
    <name evidence="2" type="ORF">B0A65_16235</name>
</gene>
<accession>A0ABX4BN06</accession>
<reference evidence="2 3" key="1">
    <citation type="submission" date="2016-11" db="EMBL/GenBank/DDBJ databases">
        <title>Whole genomes of Flavobacteriaceae.</title>
        <authorList>
            <person name="Stine C."/>
            <person name="Li C."/>
            <person name="Tadesse D."/>
        </authorList>
    </citation>
    <scope>NUCLEOTIDE SEQUENCE [LARGE SCALE GENOMIC DNA]</scope>
    <source>
        <strain evidence="2 3">DSM 15937</strain>
    </source>
</reference>
<sequence length="511" mass="57711">MKQFLFSAVLFLTITLQGFSQTVSSLIPNKPSQAPDYFCTWNIQGYTCSYNSNAEIRQAMTEKNMLGEGTYQNWVNFFPKIREDLIFVMDDSWDIPLSETSKDGPSFGLTELNQERFPSYTGTPAERLTKLVSAVKAKGWRGLGGWICAQEAPIVGNVNSEEYWTERLKAANESGFAYWKVDWGKQSRNLEWRKTMTKLGRTYAPNLVIEHAFNGYTIEVSDTYRTYDVENVTAQPVTIQRIANLLHYQPQGDAKSIINCEDEPYIAAGLGCAIGIMRYPFPDKLPNNTNDYAFPPTGRNIKYRMDEVIRGVRWHRIAEPFGVGSENYSIDKTSLKDYWVLGERETWNKKHKPGDTLKENAPARVSRGLPLAKILNPSPDQPFVLSSMYPNGAVAVVTIGRGINREYITKRIKVEQEIQNIDNPIAIFGDYESLTLLLPTKIKASDYEVLGQDLAGDTYSYITKDIVFKDNKIIISGDLIRKVGLSSASKNDISDPGLVLKFNKKQKISSK</sequence>
<evidence type="ECO:0000313" key="2">
    <source>
        <dbReference type="EMBL" id="OXA77399.1"/>
    </source>
</evidence>
<evidence type="ECO:0000313" key="3">
    <source>
        <dbReference type="Proteomes" id="UP000198382"/>
    </source>
</evidence>
<dbReference type="Proteomes" id="UP000198382">
    <property type="component" value="Unassembled WGS sequence"/>
</dbReference>
<proteinExistence type="predicted"/>
<dbReference type="SUPFAM" id="SSF51445">
    <property type="entry name" value="(Trans)glycosidases"/>
    <property type="match status" value="1"/>
</dbReference>